<keyword evidence="2" id="KW-0862">Zinc</keyword>
<organism evidence="5 6">
    <name type="scientific">Diacronema lutheri</name>
    <name type="common">Unicellular marine alga</name>
    <name type="synonym">Monochrysis lutheri</name>
    <dbReference type="NCBI Taxonomy" id="2081491"/>
    <lineage>
        <taxon>Eukaryota</taxon>
        <taxon>Haptista</taxon>
        <taxon>Haptophyta</taxon>
        <taxon>Pavlovophyceae</taxon>
        <taxon>Pavlovales</taxon>
        <taxon>Pavlovaceae</taxon>
        <taxon>Diacronema</taxon>
    </lineage>
</organism>
<proteinExistence type="predicted"/>
<accession>A0A8J5XJT8</accession>
<dbReference type="InterPro" id="IPR026590">
    <property type="entry name" value="Ssirtuin_cat_dom"/>
</dbReference>
<sequence>MTGARAATPNARPQLPLVAQLERLSLGVGKPRVAVGPATGHRWSGAAAGGRRIDQLDWDGWRRTIAAVQGKPPLPGAPARPAAASRPPLVVATARAALSSAPAARKRPPSAPAHPARAPSAAWIGGEYAAAADALVRCDFLLIAAGAGFSADSGLAVYKDIASVPAYRAARLSYADLCNPLWLAKDPELFFGFWGSCFNTYMQTPPHAGYALLARWRDAVIGQRARVDGARADVRPSSGAPARRAAPPSSASRRRQSCAAQGGGAPPTPAPPSAGAGSPKLGQGGRVFVFTSNVDTAFTRAGLGGGRALYEIHGNIRTWQCSAPCARSLAAEGDGTWQLPETHRFAVDLASMRAPTLAPAASPAVSATAERAIGEPAAPYGAGADAPRPAERADEQVRARNHPLCAHCGRLARPAILMFEDGSCVETDPDAYEAWEARVRASLRRDPSKRLVILEGGCGLRVPTVRRNSERLLKALAAYGTTLVRINLERAEGRPALAHNTVSIRARCLPALETLDRAIGVRLGLFG</sequence>
<comment type="caution">
    <text evidence="5">The sequence shown here is derived from an EMBL/GenBank/DDBJ whole genome shotgun (WGS) entry which is preliminary data.</text>
</comment>
<keyword evidence="1" id="KW-0520">NAD</keyword>
<feature type="active site" description="Proton acceptor" evidence="2">
    <location>
        <position position="313"/>
    </location>
</feature>
<dbReference type="Proteomes" id="UP000751190">
    <property type="component" value="Unassembled WGS sequence"/>
</dbReference>
<dbReference type="PROSITE" id="PS50305">
    <property type="entry name" value="SIRTUIN"/>
    <property type="match status" value="1"/>
</dbReference>
<keyword evidence="6" id="KW-1185">Reference proteome</keyword>
<feature type="binding site" evidence="2">
    <location>
        <position position="408"/>
    </location>
    <ligand>
        <name>Zn(2+)</name>
        <dbReference type="ChEBI" id="CHEBI:29105"/>
    </ligand>
</feature>
<dbReference type="InterPro" id="IPR029035">
    <property type="entry name" value="DHS-like_NAD/FAD-binding_dom"/>
</dbReference>
<feature type="binding site" evidence="2">
    <location>
        <position position="321"/>
    </location>
    <ligand>
        <name>Zn(2+)</name>
        <dbReference type="ChEBI" id="CHEBI:29105"/>
    </ligand>
</feature>
<dbReference type="OMA" id="EDRYIAW"/>
<dbReference type="PANTHER" id="PTHR48252">
    <property type="entry name" value="HISTONE DEACETYLASE 2-RELATED"/>
    <property type="match status" value="1"/>
</dbReference>
<dbReference type="GO" id="GO:0046872">
    <property type="term" value="F:metal ion binding"/>
    <property type="evidence" value="ECO:0007669"/>
    <property type="project" value="UniProtKB-KW"/>
</dbReference>
<dbReference type="PANTHER" id="PTHR48252:SF77">
    <property type="entry name" value="HISTONE DEACETYLASE DOMAIN-CONTAINING PROTEIN"/>
    <property type="match status" value="1"/>
</dbReference>
<feature type="compositionally biased region" description="Low complexity" evidence="3">
    <location>
        <begin position="235"/>
        <end position="251"/>
    </location>
</feature>
<name>A0A8J5XJT8_DIALT</name>
<dbReference type="AlphaFoldDB" id="A0A8J5XJT8"/>
<evidence type="ECO:0000256" key="1">
    <source>
        <dbReference type="ARBA" id="ARBA00023027"/>
    </source>
</evidence>
<evidence type="ECO:0000313" key="6">
    <source>
        <dbReference type="Proteomes" id="UP000751190"/>
    </source>
</evidence>
<dbReference type="EMBL" id="JAGTXO010000003">
    <property type="protein sequence ID" value="KAG8469173.1"/>
    <property type="molecule type" value="Genomic_DNA"/>
</dbReference>
<keyword evidence="2" id="KW-0479">Metal-binding</keyword>
<dbReference type="OrthoDB" id="424302at2759"/>
<dbReference type="Gene3D" id="3.40.50.1220">
    <property type="entry name" value="TPP-binding domain"/>
    <property type="match status" value="1"/>
</dbReference>
<evidence type="ECO:0000313" key="5">
    <source>
        <dbReference type="EMBL" id="KAG8469173.1"/>
    </source>
</evidence>
<reference evidence="5" key="1">
    <citation type="submission" date="2021-05" db="EMBL/GenBank/DDBJ databases">
        <title>The genome of the haptophyte Pavlova lutheri (Diacronema luteri, Pavlovales) - a model for lipid biosynthesis in eukaryotic algae.</title>
        <authorList>
            <person name="Hulatt C.J."/>
            <person name="Posewitz M.C."/>
        </authorList>
    </citation>
    <scope>NUCLEOTIDE SEQUENCE</scope>
    <source>
        <strain evidence="5">NIVA-4/92</strain>
    </source>
</reference>
<gene>
    <name evidence="5" type="ORF">KFE25_007691</name>
</gene>
<feature type="domain" description="Deacetylase sirtuin-type" evidence="4">
    <location>
        <begin position="121"/>
        <end position="527"/>
    </location>
</feature>
<feature type="binding site" evidence="2">
    <location>
        <position position="405"/>
    </location>
    <ligand>
        <name>Zn(2+)</name>
        <dbReference type="ChEBI" id="CHEBI:29105"/>
    </ligand>
</feature>
<feature type="region of interest" description="Disordered" evidence="3">
    <location>
        <begin position="230"/>
        <end position="279"/>
    </location>
</feature>
<evidence type="ECO:0000259" key="4">
    <source>
        <dbReference type="PROSITE" id="PS50305"/>
    </source>
</evidence>
<protein>
    <recommendedName>
        <fullName evidence="4">Deacetylase sirtuin-type domain-containing protein</fullName>
    </recommendedName>
</protein>
<dbReference type="SUPFAM" id="SSF52467">
    <property type="entry name" value="DHS-like NAD/FAD-binding domain"/>
    <property type="match status" value="2"/>
</dbReference>
<evidence type="ECO:0000256" key="2">
    <source>
        <dbReference type="PROSITE-ProRule" id="PRU00236"/>
    </source>
</evidence>
<evidence type="ECO:0000256" key="3">
    <source>
        <dbReference type="SAM" id="MobiDB-lite"/>
    </source>
</evidence>
<feature type="binding site" evidence="2">
    <location>
        <position position="325"/>
    </location>
    <ligand>
        <name>Zn(2+)</name>
        <dbReference type="ChEBI" id="CHEBI:29105"/>
    </ligand>
</feature>